<proteinExistence type="predicted"/>
<sequence length="65" mass="7194">MLVVITTIDNFASAAIKLNDANTNASLISKITIKYLNFIRHINPPLALVAPGTGMCLQFVLKHWR</sequence>
<evidence type="ECO:0000313" key="1">
    <source>
        <dbReference type="EMBL" id="AHK21978.1"/>
    </source>
</evidence>
<gene>
    <name evidence="1" type="ORF">BF17_14310</name>
</gene>
<name>A0ABM5Q3K2_9GAMM</name>
<organism evidence="1 2">
    <name type="scientific">Yersinia similis</name>
    <dbReference type="NCBI Taxonomy" id="367190"/>
    <lineage>
        <taxon>Bacteria</taxon>
        <taxon>Pseudomonadati</taxon>
        <taxon>Pseudomonadota</taxon>
        <taxon>Gammaproteobacteria</taxon>
        <taxon>Enterobacterales</taxon>
        <taxon>Yersiniaceae</taxon>
        <taxon>Yersinia</taxon>
    </lineage>
</organism>
<reference evidence="1 2" key="1">
    <citation type="journal article" date="2014" name="Genome Announc.">
        <title>Genome Sequence of Yersinia similis Y228T, a Member of the Yersinia pseudotuberculosis Complex.</title>
        <authorList>
            <person name="Sprague L.D."/>
            <person name="Neubauer H."/>
        </authorList>
    </citation>
    <scope>NUCLEOTIDE SEQUENCE [LARGE SCALE GENOMIC DNA]</scope>
    <source>
        <strain evidence="1 2">228</strain>
    </source>
</reference>
<protein>
    <submittedName>
        <fullName evidence="1">Uncharacterized protein</fullName>
    </submittedName>
</protein>
<dbReference type="EMBL" id="CP007230">
    <property type="protein sequence ID" value="AHK21978.1"/>
    <property type="molecule type" value="Genomic_DNA"/>
</dbReference>
<evidence type="ECO:0000313" key="2">
    <source>
        <dbReference type="Proteomes" id="UP000019439"/>
    </source>
</evidence>
<keyword evidence="2" id="KW-1185">Reference proteome</keyword>
<dbReference type="Proteomes" id="UP000019439">
    <property type="component" value="Chromosome"/>
</dbReference>
<accession>A0ABM5Q3K2</accession>